<gene>
    <name evidence="1" type="ORF">GA0070613_4575</name>
</gene>
<dbReference type="AlphaFoldDB" id="A0A1C5JF85"/>
<evidence type="ECO:0000313" key="2">
    <source>
        <dbReference type="Proteomes" id="UP000198221"/>
    </source>
</evidence>
<dbReference type="Proteomes" id="UP000198221">
    <property type="component" value="Chromosome I"/>
</dbReference>
<keyword evidence="2" id="KW-1185">Reference proteome</keyword>
<reference evidence="2" key="1">
    <citation type="submission" date="2016-06" db="EMBL/GenBank/DDBJ databases">
        <authorList>
            <person name="Varghese N."/>
            <person name="Submissions Spin"/>
        </authorList>
    </citation>
    <scope>NUCLEOTIDE SEQUENCE [LARGE SCALE GENOMIC DNA]</scope>
    <source>
        <strain evidence="2">DSM 43819</strain>
    </source>
</reference>
<proteinExistence type="predicted"/>
<evidence type="ECO:0000313" key="1">
    <source>
        <dbReference type="EMBL" id="SCG69254.1"/>
    </source>
</evidence>
<dbReference type="EMBL" id="LT607754">
    <property type="protein sequence ID" value="SCG69254.1"/>
    <property type="molecule type" value="Genomic_DNA"/>
</dbReference>
<protein>
    <submittedName>
        <fullName evidence="1">Uncharacterized protein</fullName>
    </submittedName>
</protein>
<organism evidence="1 2">
    <name type="scientific">Micromonospora inositola</name>
    <dbReference type="NCBI Taxonomy" id="47865"/>
    <lineage>
        <taxon>Bacteria</taxon>
        <taxon>Bacillati</taxon>
        <taxon>Actinomycetota</taxon>
        <taxon>Actinomycetes</taxon>
        <taxon>Micromonosporales</taxon>
        <taxon>Micromonosporaceae</taxon>
        <taxon>Micromonospora</taxon>
    </lineage>
</organism>
<name>A0A1C5JF85_9ACTN</name>
<sequence length="96" mass="10975">MTLRRARIPGLDNRVSVAPFPRALHRGLQTAPAARLTVLEQERFRCAIHQCVGKERAWLVALNVLPFHLPTPWTNIYFVTTIIVAPLTTEKRYAEQ</sequence>
<accession>A0A1C5JF85</accession>